<proteinExistence type="inferred from homology"/>
<dbReference type="SUPFAM" id="SSF53067">
    <property type="entry name" value="Actin-like ATPase domain"/>
    <property type="match status" value="1"/>
</dbReference>
<dbReference type="EMBL" id="JBHMCE010000014">
    <property type="protein sequence ID" value="MFB9532437.1"/>
    <property type="molecule type" value="Genomic_DNA"/>
</dbReference>
<organism evidence="2 3">
    <name type="scientific">Nonomuraea roseola</name>
    <dbReference type="NCBI Taxonomy" id="46179"/>
    <lineage>
        <taxon>Bacteria</taxon>
        <taxon>Bacillati</taxon>
        <taxon>Actinomycetota</taxon>
        <taxon>Actinomycetes</taxon>
        <taxon>Streptosporangiales</taxon>
        <taxon>Streptosporangiaceae</taxon>
        <taxon>Nonomuraea</taxon>
    </lineage>
</organism>
<sequence>MTLHDQNGSVVVAVDAGGTKVLGALVRPDGSLVREHALPSRKDPGSQVTLRVVSALAASAAADGLTITGAGCGFPEYVRDGRLTAREVLDWTEQPGDLIAAALPGVPVTVESDVRCGALAEARMGAGRGARSVLYLSWGTGLSSTLVLDGVCVTGRRGEAIALGELGVPSEVDSRWRGNLERYASGLGIAERFAAMTGLALPGAREVMALLTPEADAAGAAAAREVVKSAGLAVGTVASWLVSLLDPDVVVLGGGLGTSGSVVTAIAAERFTALNARRPCGPPMLPAALGSRAGLLGAALTALDGCGEPASRPTGGPL</sequence>
<gene>
    <name evidence="2" type="ORF">ACFFRN_38010</name>
</gene>
<dbReference type="Proteomes" id="UP001589646">
    <property type="component" value="Unassembled WGS sequence"/>
</dbReference>
<keyword evidence="3" id="KW-1185">Reference proteome</keyword>
<protein>
    <submittedName>
        <fullName evidence="2">ROK family protein</fullName>
    </submittedName>
</protein>
<dbReference type="Gene3D" id="3.30.420.40">
    <property type="match status" value="2"/>
</dbReference>
<dbReference type="RefSeq" id="WP_346117297.1">
    <property type="nucleotide sequence ID" value="NZ_BAAAXC010000005.1"/>
</dbReference>
<dbReference type="PANTHER" id="PTHR18964">
    <property type="entry name" value="ROK (REPRESSOR, ORF, KINASE) FAMILY"/>
    <property type="match status" value="1"/>
</dbReference>
<accession>A0ABV5QAC6</accession>
<dbReference type="InterPro" id="IPR043129">
    <property type="entry name" value="ATPase_NBD"/>
</dbReference>
<dbReference type="Pfam" id="PF00480">
    <property type="entry name" value="ROK"/>
    <property type="match status" value="1"/>
</dbReference>
<comment type="caution">
    <text evidence="2">The sequence shown here is derived from an EMBL/GenBank/DDBJ whole genome shotgun (WGS) entry which is preliminary data.</text>
</comment>
<name>A0ABV5QAC6_9ACTN</name>
<evidence type="ECO:0000313" key="3">
    <source>
        <dbReference type="Proteomes" id="UP001589646"/>
    </source>
</evidence>
<dbReference type="InterPro" id="IPR000600">
    <property type="entry name" value="ROK"/>
</dbReference>
<dbReference type="PANTHER" id="PTHR18964:SF149">
    <property type="entry name" value="BIFUNCTIONAL UDP-N-ACETYLGLUCOSAMINE 2-EPIMERASE_N-ACETYLMANNOSAMINE KINASE"/>
    <property type="match status" value="1"/>
</dbReference>
<reference evidence="2 3" key="1">
    <citation type="submission" date="2024-09" db="EMBL/GenBank/DDBJ databases">
        <authorList>
            <person name="Sun Q."/>
            <person name="Mori K."/>
        </authorList>
    </citation>
    <scope>NUCLEOTIDE SEQUENCE [LARGE SCALE GENOMIC DNA]</scope>
    <source>
        <strain evidence="2 3">JCM 3323</strain>
    </source>
</reference>
<comment type="similarity">
    <text evidence="1">Belongs to the ROK (NagC/XylR) family.</text>
</comment>
<evidence type="ECO:0000256" key="1">
    <source>
        <dbReference type="ARBA" id="ARBA00006479"/>
    </source>
</evidence>
<evidence type="ECO:0000313" key="2">
    <source>
        <dbReference type="EMBL" id="MFB9532437.1"/>
    </source>
</evidence>